<evidence type="ECO:0000313" key="2">
    <source>
        <dbReference type="EMBL" id="OGF99479.1"/>
    </source>
</evidence>
<dbReference type="PANTHER" id="PTHR42966:SF1">
    <property type="entry name" value="SIALIC ACID SYNTHASE"/>
    <property type="match status" value="1"/>
</dbReference>
<dbReference type="PANTHER" id="PTHR42966">
    <property type="entry name" value="N-ACETYLNEURAMINATE SYNTHASE"/>
    <property type="match status" value="1"/>
</dbReference>
<organism evidence="2 3">
    <name type="scientific">Candidatus Gottesmanbacteria bacterium RBG_13_37_7</name>
    <dbReference type="NCBI Taxonomy" id="1798369"/>
    <lineage>
        <taxon>Bacteria</taxon>
        <taxon>Candidatus Gottesmaniibacteriota</taxon>
    </lineage>
</organism>
<dbReference type="AlphaFoldDB" id="A0A1F5YH54"/>
<dbReference type="EMBL" id="MFIY01000051">
    <property type="protein sequence ID" value="OGF99479.1"/>
    <property type="molecule type" value="Genomic_DNA"/>
</dbReference>
<feature type="domain" description="AFP-like" evidence="1">
    <location>
        <begin position="293"/>
        <end position="348"/>
    </location>
</feature>
<dbReference type="GO" id="GO:0047444">
    <property type="term" value="F:N-acylneuraminate-9-phosphate synthase activity"/>
    <property type="evidence" value="ECO:0007669"/>
    <property type="project" value="TreeGrafter"/>
</dbReference>
<dbReference type="Gene3D" id="3.90.1210.10">
    <property type="entry name" value="Antifreeze-like/N-acetylneuraminic acid synthase C-terminal domain"/>
    <property type="match status" value="1"/>
</dbReference>
<dbReference type="SUPFAM" id="SSF51569">
    <property type="entry name" value="Aldolase"/>
    <property type="match status" value="1"/>
</dbReference>
<accession>A0A1F5YH54</accession>
<dbReference type="InterPro" id="IPR006190">
    <property type="entry name" value="SAF_AFP_Neu5Ac"/>
</dbReference>
<name>A0A1F5YH54_9BACT</name>
<comment type="caution">
    <text evidence="2">The sequence shown here is derived from an EMBL/GenBank/DDBJ whole genome shotgun (WGS) entry which is preliminary data.</text>
</comment>
<proteinExistence type="predicted"/>
<dbReference type="PROSITE" id="PS50844">
    <property type="entry name" value="AFP_LIKE"/>
    <property type="match status" value="1"/>
</dbReference>
<dbReference type="InterPro" id="IPR036732">
    <property type="entry name" value="AFP_Neu5c_C_sf"/>
</dbReference>
<gene>
    <name evidence="2" type="ORF">A2Y99_01235</name>
</gene>
<sequence length="348" mass="39899">MTRRLQIGLKEISDSSDCFIIAEIGHNHQGDLELCKKMFKAAKECGVDAVKLQKRHNKNLYTKHFLKTPYNSENAFGKTYGLHREALEFGLKEYQELKEYANRLNLIFFATAFDFESADFLDELDMPCFKIASGDLVNLPLLKHIARKNKPMIISTGGATMKEIRHAYEAVWEINKKFAFLHCTASYPNQFDELDLNVINTYKIKFPENIIGWSSHDNGIAMALAAYVLGARIIEKHFTLNHAMKGSDHACSLEPIGMRKMVRDLHRARIALGDGRKKVYESEKNSLLKMRKKIVASRNLKKGHIIKEGDLAFKSPGDGLMPYHVDYFYGKKLKINLKEDDNLKFKYV</sequence>
<dbReference type="InterPro" id="IPR057736">
    <property type="entry name" value="SAF_PseI/NeuA/NeuB"/>
</dbReference>
<dbReference type="CDD" id="cd11615">
    <property type="entry name" value="SAF_NeuB_like"/>
    <property type="match status" value="1"/>
</dbReference>
<dbReference type="Gene3D" id="3.20.20.70">
    <property type="entry name" value="Aldolase class I"/>
    <property type="match status" value="1"/>
</dbReference>
<dbReference type="InterPro" id="IPR013974">
    <property type="entry name" value="SAF"/>
</dbReference>
<evidence type="ECO:0000259" key="1">
    <source>
        <dbReference type="PROSITE" id="PS50844"/>
    </source>
</evidence>
<protein>
    <submittedName>
        <fullName evidence="2">N-acetylneuraminate synthase</fullName>
    </submittedName>
</protein>
<dbReference type="SUPFAM" id="SSF51269">
    <property type="entry name" value="AFP III-like domain"/>
    <property type="match status" value="1"/>
</dbReference>
<reference evidence="2 3" key="1">
    <citation type="journal article" date="2016" name="Nat. Commun.">
        <title>Thousands of microbial genomes shed light on interconnected biogeochemical processes in an aquifer system.</title>
        <authorList>
            <person name="Anantharaman K."/>
            <person name="Brown C.T."/>
            <person name="Hug L.A."/>
            <person name="Sharon I."/>
            <person name="Castelle C.J."/>
            <person name="Probst A.J."/>
            <person name="Thomas B.C."/>
            <person name="Singh A."/>
            <person name="Wilkins M.J."/>
            <person name="Karaoz U."/>
            <person name="Brodie E.L."/>
            <person name="Williams K.H."/>
            <person name="Hubbard S.S."/>
            <person name="Banfield J.F."/>
        </authorList>
    </citation>
    <scope>NUCLEOTIDE SEQUENCE [LARGE SCALE GENOMIC DNA]</scope>
</reference>
<evidence type="ECO:0000313" key="3">
    <source>
        <dbReference type="Proteomes" id="UP000178230"/>
    </source>
</evidence>
<dbReference type="GO" id="GO:0016051">
    <property type="term" value="P:carbohydrate biosynthetic process"/>
    <property type="evidence" value="ECO:0007669"/>
    <property type="project" value="InterPro"/>
</dbReference>
<dbReference type="InterPro" id="IPR013132">
    <property type="entry name" value="PseI/NeuA/B-like_N"/>
</dbReference>
<dbReference type="Proteomes" id="UP000178230">
    <property type="component" value="Unassembled WGS sequence"/>
</dbReference>
<dbReference type="InterPro" id="IPR051690">
    <property type="entry name" value="PseI-like"/>
</dbReference>
<dbReference type="InterPro" id="IPR013785">
    <property type="entry name" value="Aldolase_TIM"/>
</dbReference>
<dbReference type="Pfam" id="PF08666">
    <property type="entry name" value="SAF"/>
    <property type="match status" value="1"/>
</dbReference>
<dbReference type="Pfam" id="PF03102">
    <property type="entry name" value="NeuB"/>
    <property type="match status" value="1"/>
</dbReference>